<sequence>MGDKTGIEWTDATWNPVTGCDKVSPGCDHCYAETFAERWRGTRGHYFETGFDVQLRPDKLDLPLRWTKPRRIFVNSMSDLFHDKVPDEYIARVFAVMALADHHTFQLLTKRHGRMRSLLNSHEFGMMFQEAWENEPGPDGPEAYSPPWPLPNVWLGVSAEDQKRADLRIPALLDTPAAVRWISAEPLLGPVNLHTDPIAAGTPFWGSQLDWVVVGGESGSGARPMHPEWARSLRDQCVAAGVPFLFKQWGEFRPVLPSDGDVTPDRYVQCETGRSVDDDGMWNASGGHWCAMRRLGKKRAGRELNGRTWDQYPGAVA</sequence>
<name>A0A1U0QKZ2_9MYCO</name>
<reference evidence="1 2" key="1">
    <citation type="submission" date="2016-11" db="EMBL/GenBank/DDBJ databases">
        <authorList>
            <consortium name="Pathogen Informatics"/>
        </authorList>
    </citation>
    <scope>NUCLEOTIDE SEQUENCE [LARGE SCALE GENOMIC DNA]</scope>
    <source>
        <strain evidence="1 2">911</strain>
    </source>
</reference>
<dbReference type="EMBL" id="FVGW01000001">
    <property type="protein sequence ID" value="SKL37872.1"/>
    <property type="molecule type" value="Genomic_DNA"/>
</dbReference>
<dbReference type="RefSeq" id="WP_079626707.1">
    <property type="nucleotide sequence ID" value="NZ_FVGW01000001.1"/>
</dbReference>
<gene>
    <name evidence="1" type="ORF">SAMEA2259716_00310</name>
</gene>
<dbReference type="Proteomes" id="UP000190074">
    <property type="component" value="Unassembled WGS sequence"/>
</dbReference>
<organism evidence="1 2">
    <name type="scientific">Mycobacteroides abscessus subsp. massiliense</name>
    <dbReference type="NCBI Taxonomy" id="1962118"/>
    <lineage>
        <taxon>Bacteria</taxon>
        <taxon>Bacillati</taxon>
        <taxon>Actinomycetota</taxon>
        <taxon>Actinomycetes</taxon>
        <taxon>Mycobacteriales</taxon>
        <taxon>Mycobacteriaceae</taxon>
        <taxon>Mycobacteroides</taxon>
        <taxon>Mycobacteroides abscessus</taxon>
    </lineage>
</organism>
<dbReference type="InterPro" id="IPR011101">
    <property type="entry name" value="DUF5131"/>
</dbReference>
<proteinExistence type="predicted"/>
<evidence type="ECO:0000313" key="1">
    <source>
        <dbReference type="EMBL" id="SKL37872.1"/>
    </source>
</evidence>
<dbReference type="AlphaFoldDB" id="A0A1U0QKZ2"/>
<protein>
    <submittedName>
        <fullName evidence="1">Bacteriophage protein gp37</fullName>
    </submittedName>
</protein>
<accession>A0A1U0QKZ2</accession>
<dbReference type="Pfam" id="PF07505">
    <property type="entry name" value="DUF5131"/>
    <property type="match status" value="1"/>
</dbReference>
<evidence type="ECO:0000313" key="2">
    <source>
        <dbReference type="Proteomes" id="UP000190074"/>
    </source>
</evidence>